<name>A0A2C9LU40_BIOGL</name>
<evidence type="ECO:0000256" key="2">
    <source>
        <dbReference type="ARBA" id="ARBA00022679"/>
    </source>
</evidence>
<dbReference type="EnsemblMetazoa" id="BGLB035009-RA">
    <property type="protein sequence ID" value="BGLB035009-PA"/>
    <property type="gene ID" value="BGLB035009"/>
</dbReference>
<dbReference type="KEGG" id="bgt:106061140"/>
<dbReference type="PANTHER" id="PTHR24559">
    <property type="entry name" value="TRANSPOSON TY3-I GAG-POL POLYPROTEIN"/>
    <property type="match status" value="1"/>
</dbReference>
<dbReference type="Gene3D" id="3.30.70.270">
    <property type="match status" value="1"/>
</dbReference>
<evidence type="ECO:0000313" key="9">
    <source>
        <dbReference type="EnsemblMetazoa" id="BGLB035009-PA"/>
    </source>
</evidence>
<dbReference type="STRING" id="6526.A0A2C9LU40"/>
<evidence type="ECO:0000256" key="1">
    <source>
        <dbReference type="ARBA" id="ARBA00022670"/>
    </source>
</evidence>
<organism evidence="9 10">
    <name type="scientific">Biomphalaria glabrata</name>
    <name type="common">Bloodfluke planorb</name>
    <name type="synonym">Freshwater snail</name>
    <dbReference type="NCBI Taxonomy" id="6526"/>
    <lineage>
        <taxon>Eukaryota</taxon>
        <taxon>Metazoa</taxon>
        <taxon>Spiralia</taxon>
        <taxon>Lophotrochozoa</taxon>
        <taxon>Mollusca</taxon>
        <taxon>Gastropoda</taxon>
        <taxon>Heterobranchia</taxon>
        <taxon>Euthyneura</taxon>
        <taxon>Panpulmonata</taxon>
        <taxon>Hygrophila</taxon>
        <taxon>Lymnaeoidea</taxon>
        <taxon>Planorbidae</taxon>
        <taxon>Biomphalaria</taxon>
    </lineage>
</organism>
<dbReference type="FunFam" id="3.10.10.10:FF:000007">
    <property type="entry name" value="Retrovirus-related Pol polyprotein from transposon 17.6-like Protein"/>
    <property type="match status" value="1"/>
</dbReference>
<dbReference type="Proteomes" id="UP000076420">
    <property type="component" value="Unassembled WGS sequence"/>
</dbReference>
<dbReference type="InterPro" id="IPR043128">
    <property type="entry name" value="Rev_trsase/Diguanyl_cyclase"/>
</dbReference>
<dbReference type="VEuPathDB" id="VectorBase:BGLAX_032825"/>
<keyword evidence="3" id="KW-0548">Nucleotidyltransferase</keyword>
<accession>A0A2C9LU40</accession>
<keyword evidence="7" id="KW-0695">RNA-directed DNA polymerase</keyword>
<keyword evidence="1" id="KW-0645">Protease</keyword>
<dbReference type="GO" id="GO:0008233">
    <property type="term" value="F:peptidase activity"/>
    <property type="evidence" value="ECO:0007669"/>
    <property type="project" value="UniProtKB-KW"/>
</dbReference>
<sequence>MNNHPLISLKHVTQLLCAVNHEEILNRETETLLKMGITDTSTSPYSAPAVLVKQKETTGKKRLCVDYRKLNAITVKDTYPMPNKENIIPKLRGAKYFTTLDLARGYWQIPLEEDAKPLTAFTTPFGCYQWNYMSFGLTNAPVTFNRMMAKLLGKRPDVIFYLDDICVFHNTLEEQVAPQQSSQGREKFRIKIS</sequence>
<evidence type="ECO:0000256" key="3">
    <source>
        <dbReference type="ARBA" id="ARBA00022695"/>
    </source>
</evidence>
<evidence type="ECO:0000256" key="7">
    <source>
        <dbReference type="ARBA" id="ARBA00022918"/>
    </source>
</evidence>
<evidence type="ECO:0000256" key="6">
    <source>
        <dbReference type="ARBA" id="ARBA00022801"/>
    </source>
</evidence>
<feature type="domain" description="Reverse transcriptase" evidence="8">
    <location>
        <begin position="33"/>
        <end position="193"/>
    </location>
</feature>
<keyword evidence="4" id="KW-0540">Nuclease</keyword>
<dbReference type="GO" id="GO:0006508">
    <property type="term" value="P:proteolysis"/>
    <property type="evidence" value="ECO:0007669"/>
    <property type="project" value="UniProtKB-KW"/>
</dbReference>
<dbReference type="InterPro" id="IPR043502">
    <property type="entry name" value="DNA/RNA_pol_sf"/>
</dbReference>
<dbReference type="VEuPathDB" id="VectorBase:BGLB035009"/>
<evidence type="ECO:0000256" key="4">
    <source>
        <dbReference type="ARBA" id="ARBA00022722"/>
    </source>
</evidence>
<reference evidence="9" key="1">
    <citation type="submission" date="2020-05" db="UniProtKB">
        <authorList>
            <consortium name="EnsemblMetazoa"/>
        </authorList>
    </citation>
    <scope>IDENTIFICATION</scope>
    <source>
        <strain evidence="9">BB02</strain>
    </source>
</reference>
<dbReference type="Pfam" id="PF00078">
    <property type="entry name" value="RVT_1"/>
    <property type="match status" value="1"/>
</dbReference>
<dbReference type="CDD" id="cd01647">
    <property type="entry name" value="RT_LTR"/>
    <property type="match status" value="1"/>
</dbReference>
<dbReference type="InterPro" id="IPR000477">
    <property type="entry name" value="RT_dom"/>
</dbReference>
<dbReference type="SUPFAM" id="SSF56672">
    <property type="entry name" value="DNA/RNA polymerases"/>
    <property type="match status" value="1"/>
</dbReference>
<evidence type="ECO:0000313" key="10">
    <source>
        <dbReference type="Proteomes" id="UP000076420"/>
    </source>
</evidence>
<dbReference type="PANTHER" id="PTHR24559:SF444">
    <property type="entry name" value="REVERSE TRANSCRIPTASE DOMAIN-CONTAINING PROTEIN"/>
    <property type="match status" value="1"/>
</dbReference>
<keyword evidence="5" id="KW-0255">Endonuclease</keyword>
<proteinExistence type="predicted"/>
<dbReference type="InterPro" id="IPR053134">
    <property type="entry name" value="RNA-dir_DNA_polymerase"/>
</dbReference>
<dbReference type="Gene3D" id="3.10.10.10">
    <property type="entry name" value="HIV Type 1 Reverse Transcriptase, subunit A, domain 1"/>
    <property type="match status" value="1"/>
</dbReference>
<gene>
    <name evidence="9" type="primary">106061140</name>
</gene>
<keyword evidence="6" id="KW-0378">Hydrolase</keyword>
<evidence type="ECO:0000259" key="8">
    <source>
        <dbReference type="PROSITE" id="PS50878"/>
    </source>
</evidence>
<evidence type="ECO:0000256" key="5">
    <source>
        <dbReference type="ARBA" id="ARBA00022759"/>
    </source>
</evidence>
<dbReference type="AlphaFoldDB" id="A0A2C9LU40"/>
<protein>
    <recommendedName>
        <fullName evidence="8">Reverse transcriptase domain-containing protein</fullName>
    </recommendedName>
</protein>
<dbReference type="GO" id="GO:0004519">
    <property type="term" value="F:endonuclease activity"/>
    <property type="evidence" value="ECO:0007669"/>
    <property type="project" value="UniProtKB-KW"/>
</dbReference>
<dbReference type="PROSITE" id="PS50878">
    <property type="entry name" value="RT_POL"/>
    <property type="match status" value="1"/>
</dbReference>
<dbReference type="GO" id="GO:0003964">
    <property type="term" value="F:RNA-directed DNA polymerase activity"/>
    <property type="evidence" value="ECO:0007669"/>
    <property type="project" value="UniProtKB-KW"/>
</dbReference>
<keyword evidence="2" id="KW-0808">Transferase</keyword>